<comment type="subcellular location">
    <subcellularLocation>
        <location evidence="1">Membrane</location>
    </subcellularLocation>
</comment>
<dbReference type="InterPro" id="IPR039010">
    <property type="entry name" value="Synaptotagmin_SMP"/>
</dbReference>
<reference evidence="14" key="2">
    <citation type="submission" date="2024-04" db="EMBL/GenBank/DDBJ databases">
        <authorList>
            <person name="Chen Y."/>
            <person name="Shah S."/>
            <person name="Dougan E. K."/>
            <person name="Thang M."/>
            <person name="Chan C."/>
        </authorList>
    </citation>
    <scope>NUCLEOTIDE SEQUENCE [LARGE SCALE GENOMIC DNA]</scope>
</reference>
<keyword evidence="6" id="KW-0106">Calcium</keyword>
<evidence type="ECO:0000256" key="9">
    <source>
        <dbReference type="ARBA" id="ARBA00023121"/>
    </source>
</evidence>
<evidence type="ECO:0000256" key="7">
    <source>
        <dbReference type="ARBA" id="ARBA00022989"/>
    </source>
</evidence>
<dbReference type="GO" id="GO:0006869">
    <property type="term" value="P:lipid transport"/>
    <property type="evidence" value="ECO:0007669"/>
    <property type="project" value="UniProtKB-KW"/>
</dbReference>
<dbReference type="InterPro" id="IPR015877">
    <property type="entry name" value="MAT1_centre"/>
</dbReference>
<keyword evidence="16" id="KW-1185">Reference proteome</keyword>
<proteinExistence type="predicted"/>
<dbReference type="GO" id="GO:0046872">
    <property type="term" value="F:metal ion binding"/>
    <property type="evidence" value="ECO:0007669"/>
    <property type="project" value="UniProtKB-KW"/>
</dbReference>
<evidence type="ECO:0000313" key="13">
    <source>
        <dbReference type="EMBL" id="CAI4011782.1"/>
    </source>
</evidence>
<evidence type="ECO:0000256" key="6">
    <source>
        <dbReference type="ARBA" id="ARBA00022837"/>
    </source>
</evidence>
<feature type="region of interest" description="Disordered" evidence="11">
    <location>
        <begin position="1454"/>
        <end position="1478"/>
    </location>
</feature>
<evidence type="ECO:0000256" key="1">
    <source>
        <dbReference type="ARBA" id="ARBA00004370"/>
    </source>
</evidence>
<dbReference type="Pfam" id="PF17047">
    <property type="entry name" value="SMP_LBD"/>
    <property type="match status" value="1"/>
</dbReference>
<dbReference type="GO" id="GO:0016020">
    <property type="term" value="C:membrane"/>
    <property type="evidence" value="ECO:0007669"/>
    <property type="project" value="UniProtKB-SubCell"/>
</dbReference>
<gene>
    <name evidence="13" type="ORF">C1SCF055_LOCUS36911</name>
</gene>
<dbReference type="EMBL" id="CAMXCT030005224">
    <property type="protein sequence ID" value="CAL4799094.1"/>
    <property type="molecule type" value="Genomic_DNA"/>
</dbReference>
<dbReference type="SUPFAM" id="SSF49562">
    <property type="entry name" value="C2 domain (Calcium/lipid-binding domain, CaLB)"/>
    <property type="match status" value="1"/>
</dbReference>
<dbReference type="InterPro" id="IPR031468">
    <property type="entry name" value="SMP_LBD"/>
</dbReference>
<keyword evidence="2" id="KW-0813">Transport</keyword>
<feature type="region of interest" description="Disordered" evidence="11">
    <location>
        <begin position="533"/>
        <end position="553"/>
    </location>
</feature>
<accession>A0A9P1DKC8</accession>
<dbReference type="Proteomes" id="UP001152797">
    <property type="component" value="Unassembled WGS sequence"/>
</dbReference>
<feature type="region of interest" description="Disordered" evidence="11">
    <location>
        <begin position="922"/>
        <end position="948"/>
    </location>
</feature>
<comment type="caution">
    <text evidence="13">The sequence shown here is derived from an EMBL/GenBank/DDBJ whole genome shotgun (WGS) entry which is preliminary data.</text>
</comment>
<organism evidence="13">
    <name type="scientific">Cladocopium goreaui</name>
    <dbReference type="NCBI Taxonomy" id="2562237"/>
    <lineage>
        <taxon>Eukaryota</taxon>
        <taxon>Sar</taxon>
        <taxon>Alveolata</taxon>
        <taxon>Dinophyceae</taxon>
        <taxon>Suessiales</taxon>
        <taxon>Symbiodiniaceae</taxon>
        <taxon>Cladocopium</taxon>
    </lineage>
</organism>
<evidence type="ECO:0000313" key="16">
    <source>
        <dbReference type="Proteomes" id="UP001152797"/>
    </source>
</evidence>
<dbReference type="Pfam" id="PF06391">
    <property type="entry name" value="MAT1"/>
    <property type="match status" value="1"/>
</dbReference>
<dbReference type="PANTHER" id="PTHR45761:SF1">
    <property type="entry name" value="EXTENDED SYNAPTOTAGMIN-LIKE PROTEIN 2, ISOFORM C"/>
    <property type="match status" value="1"/>
</dbReference>
<keyword evidence="10" id="KW-0472">Membrane</keyword>
<evidence type="ECO:0000313" key="14">
    <source>
        <dbReference type="EMBL" id="CAL1165157.1"/>
    </source>
</evidence>
<evidence type="ECO:0000313" key="15">
    <source>
        <dbReference type="EMBL" id="CAL4799094.1"/>
    </source>
</evidence>
<dbReference type="PROSITE" id="PS51847">
    <property type="entry name" value="SMP"/>
    <property type="match status" value="1"/>
</dbReference>
<sequence>MGECARCHVDGYRENEVRIYFSGCCDCRLCSRCLQLAKAGACPGCGIRARVEDFSTDPRESREVDKEMKVRRQIKQIYCKKEQDFATPDEWDEYLMMREDIIYKLAHSSLKDEVQETWRQVERYKAQHALDIRQVQKQQPHKILEKMAAVITAEGTCKGAAGSFYDRHAIQVLLHEPRPVRTMGESIRTPQLTTAATKDVGHFQETFSHGRVAFGHQTLQKRDFAGRVNADWAAAAQFHHPLQDQYNDLLKELPESPVGARTSPMAPQPLLAGSAPATGAVQSGGGQEPDIGLQKARYFFLADLSSLASDFSVAAKLQKSLYGAELQYLKFTLWCQNESQATQFQIRSTEQKKAMFTADIAKSTADMAAASTHLVERFWFQRHARDCEEIAQYESTDEADLKAATLLREKEAADFKALELELVNGIRTTQAAQVKLQQDIVAAGGEVAAGAQNAAFLQQKQPSKAMKAFSDVMVATGRKKQGMGNILGRSDEEEEAAEQKALERWRPEVAGQTVTVKKRNKMQPLRWKNLMRKTRKHQGGGSDSEDDEFDAEAEAAAKRDEARKRKKIIVRMEFEPLLSLNEPLGTTLEEPAEIFSTGKGGKRNKRMEEAALEDAKGVSEDPDELRFALEQSKRFVVDDHVVEKTVVQRVFDCMANDIELIERVDPEEEQRAKREEKELGGQDAAEKKALAFRRLQVQIKIEEFLKSYTRGQNLVKINARGKRYARRVYVDTAKRALVIQGANGPKIFPFAAMKEVDLETRTTKEGRVETLLICAIEKEGRIVKELTPAFPDQAKASAFVNCELTKAAALTSSDDMKTCAACRSFPAQDLTGHCYGDSMSKHQGVAALGELGDFLDRLFRVACVRLGRLGCLWWQTLYRLWWWRPSRLFRVAGAALGDSPDCLAAGVAAWAVAVRKDVRLNTNESERNDSPNSEGAQKRRPSIRTKQSEGYNSEIHEVYEHDKDHLEWLNMSLKHLWPEMSEAARAVAVGKVLPSIKAKLLAKGKGAIYDVKFSEFTLGSQPVVLGPIQVSRMPRGSVRVRVLLDYRSDMHVEMELDTSYGRWCFGMRDFRIVGEMVTRVRPHIPDSPGTGSVSVFFVDPPKVDFTFSGNMSFGNFPFVKEAIRHSVDSLIAEMFVLPNVATQHISLTDLKMYPLVFSSPVPVGILRVTLQETVLESKIVEVASEEKSPSKKKAGTGILSRMFSPFTKAFKGVLYAWEETEEFIERQVGAVIGVTTEPYMKWQLGQQVWMPDFKPGASFNFAMYDPEQHVKVSLWDRDLLSKDDLMGETTFQAVKAIFHSGERVPLIVPGEEDLSAGTFNAKIEFLVTSPGHNSSEGYLVVIRVREFLQGGSALKGKKLAMRAVFGDEQQITKAGAAMLDITETIPAKAMLKKIEENMNEAGVDEEAIQKVLDLESLRQCSFAINRSLHFVVANHEIEEGEVSLHLVDMDIVQQKKGKDKKESPRSPRSPRASEADEEVVGSMKISLKQLYEAEGLEIGGPFEFDAKELGKIDVKMHVHLSGLEPTSLETVNKMAVDEDKMAAEVEEILQEM</sequence>
<keyword evidence="4" id="KW-0479">Metal-binding</keyword>
<evidence type="ECO:0000256" key="11">
    <source>
        <dbReference type="SAM" id="MobiDB-lite"/>
    </source>
</evidence>
<keyword evidence="5" id="KW-0677">Repeat</keyword>
<evidence type="ECO:0000256" key="5">
    <source>
        <dbReference type="ARBA" id="ARBA00022737"/>
    </source>
</evidence>
<dbReference type="OrthoDB" id="432287at2759"/>
<dbReference type="EMBL" id="CAMXCT010005224">
    <property type="protein sequence ID" value="CAI4011782.1"/>
    <property type="molecule type" value="Genomic_DNA"/>
</dbReference>
<evidence type="ECO:0000256" key="10">
    <source>
        <dbReference type="ARBA" id="ARBA00023136"/>
    </source>
</evidence>
<name>A0A9P1DKC8_9DINO</name>
<dbReference type="EMBL" id="CAMXCT020005224">
    <property type="protein sequence ID" value="CAL1165157.1"/>
    <property type="molecule type" value="Genomic_DNA"/>
</dbReference>
<dbReference type="GO" id="GO:0008289">
    <property type="term" value="F:lipid binding"/>
    <property type="evidence" value="ECO:0007669"/>
    <property type="project" value="UniProtKB-KW"/>
</dbReference>
<evidence type="ECO:0000256" key="4">
    <source>
        <dbReference type="ARBA" id="ARBA00022723"/>
    </source>
</evidence>
<evidence type="ECO:0000256" key="3">
    <source>
        <dbReference type="ARBA" id="ARBA00022692"/>
    </source>
</evidence>
<dbReference type="InterPro" id="IPR035892">
    <property type="entry name" value="C2_domain_sf"/>
</dbReference>
<keyword evidence="9" id="KW-0446">Lipid-binding</keyword>
<evidence type="ECO:0000259" key="12">
    <source>
        <dbReference type="PROSITE" id="PS51847"/>
    </source>
</evidence>
<reference evidence="13" key="1">
    <citation type="submission" date="2022-10" db="EMBL/GenBank/DDBJ databases">
        <authorList>
            <person name="Chen Y."/>
            <person name="Dougan E. K."/>
            <person name="Chan C."/>
            <person name="Rhodes N."/>
            <person name="Thang M."/>
        </authorList>
    </citation>
    <scope>NUCLEOTIDE SEQUENCE</scope>
</reference>
<dbReference type="InterPro" id="IPR051634">
    <property type="entry name" value="Extended_Synaptotagmin"/>
</dbReference>
<keyword evidence="3" id="KW-0812">Transmembrane</keyword>
<keyword evidence="8" id="KW-0445">Lipid transport</keyword>
<evidence type="ECO:0000256" key="2">
    <source>
        <dbReference type="ARBA" id="ARBA00022448"/>
    </source>
</evidence>
<feature type="compositionally biased region" description="Acidic residues" evidence="11">
    <location>
        <begin position="543"/>
        <end position="553"/>
    </location>
</feature>
<protein>
    <submittedName>
        <fullName evidence="15">Extended synaptotagmin-2-B (E-Syt2-B)</fullName>
    </submittedName>
</protein>
<evidence type="ECO:0000256" key="8">
    <source>
        <dbReference type="ARBA" id="ARBA00023055"/>
    </source>
</evidence>
<keyword evidence="7" id="KW-1133">Transmembrane helix</keyword>
<feature type="domain" description="SMP-LTD" evidence="12">
    <location>
        <begin position="962"/>
        <end position="1146"/>
    </location>
</feature>
<dbReference type="CDD" id="cd21670">
    <property type="entry name" value="SMP_ESyt"/>
    <property type="match status" value="1"/>
</dbReference>
<dbReference type="PANTHER" id="PTHR45761">
    <property type="entry name" value="EXTENDED SYNAPTOTAGMIN-LIKE PROTEIN 2, ISOFORM C"/>
    <property type="match status" value="1"/>
</dbReference>